<protein>
    <submittedName>
        <fullName evidence="2">Type II toxin-antitoxin system HigB family toxin</fullName>
    </submittedName>
</protein>
<dbReference type="EMBL" id="WKED01000091">
    <property type="protein sequence ID" value="MCF5110614.1"/>
    <property type="molecule type" value="Genomic_DNA"/>
</dbReference>
<dbReference type="Proteomes" id="UP000814003">
    <property type="component" value="Unassembled WGS sequence"/>
</dbReference>
<organism evidence="2 3">
    <name type="scientific">Pseudomonas gessardii</name>
    <dbReference type="NCBI Taxonomy" id="78544"/>
    <lineage>
        <taxon>Bacteria</taxon>
        <taxon>Pseudomonadati</taxon>
        <taxon>Pseudomonadota</taxon>
        <taxon>Gammaproteobacteria</taxon>
        <taxon>Pseudomonadales</taxon>
        <taxon>Pseudomonadaceae</taxon>
        <taxon>Pseudomonas</taxon>
    </lineage>
</organism>
<proteinExistence type="predicted"/>
<reference evidence="1 4" key="1">
    <citation type="submission" date="2019-11" db="EMBL/GenBank/DDBJ databases">
        <title>Epiphytic Pseudomonas syringae from cherry orchards.</title>
        <authorList>
            <person name="Hulin M.T."/>
        </authorList>
    </citation>
    <scope>NUCLEOTIDE SEQUENCE [LARGE SCALE GENOMIC DNA]</scope>
    <source>
        <strain evidence="1 4">PA-6-5B</strain>
    </source>
</reference>
<gene>
    <name evidence="1" type="ORF">GIW56_27825</name>
    <name evidence="2" type="ORF">HBO33_19110</name>
</gene>
<evidence type="ECO:0000313" key="3">
    <source>
        <dbReference type="Proteomes" id="UP000542111"/>
    </source>
</evidence>
<dbReference type="OrthoDB" id="9799912at2"/>
<evidence type="ECO:0000313" key="4">
    <source>
        <dbReference type="Proteomes" id="UP000814003"/>
    </source>
</evidence>
<dbReference type="EMBL" id="JAAQYP010000033">
    <property type="protein sequence ID" value="NNA97281.1"/>
    <property type="molecule type" value="Genomic_DNA"/>
</dbReference>
<name>A0A7Y1MRY6_9PSED</name>
<dbReference type="AlphaFoldDB" id="A0A7Y1MRY6"/>
<accession>A0A7Y1MRY6</accession>
<keyword evidence="4" id="KW-1185">Reference proteome</keyword>
<dbReference type="Proteomes" id="UP000542111">
    <property type="component" value="Unassembled WGS sequence"/>
</dbReference>
<reference evidence="2 3" key="2">
    <citation type="journal article" date="2020" name="Front. Microbiol.">
        <title>Genetic Organization of the aprX-lipA2 Operon Affects the Proteolytic Potential of Pseudomonas Species in Milk.</title>
        <authorList>
            <person name="Maier C."/>
            <person name="Huptas C."/>
            <person name="von Neubeck M."/>
            <person name="Scherer S."/>
            <person name="Wenning M."/>
            <person name="Lucking G."/>
        </authorList>
    </citation>
    <scope>NUCLEOTIDE SEQUENCE [LARGE SCALE GENOMIC DNA]</scope>
    <source>
        <strain evidence="2 3">G4779</strain>
    </source>
</reference>
<evidence type="ECO:0000313" key="2">
    <source>
        <dbReference type="EMBL" id="NNA97281.1"/>
    </source>
</evidence>
<sequence>MVAVAYRYGALSIKFVGTHKQYAAVDADAVEME</sequence>
<comment type="caution">
    <text evidence="2">The sequence shown here is derived from an EMBL/GenBank/DDBJ whole genome shotgun (WGS) entry which is preliminary data.</text>
</comment>
<evidence type="ECO:0000313" key="1">
    <source>
        <dbReference type="EMBL" id="MCF5110614.1"/>
    </source>
</evidence>